<protein>
    <submittedName>
        <fullName evidence="1">Uncharacterized protein</fullName>
    </submittedName>
</protein>
<gene>
    <name evidence="1" type="ORF">NYM_LOCUS22546</name>
</gene>
<sequence>METLCVVN</sequence>
<proteinExistence type="predicted"/>
<reference evidence="1" key="1">
    <citation type="submission" date="2019-09" db="EMBL/GenBank/DDBJ databases">
        <authorList>
            <person name="Zhang L."/>
        </authorList>
    </citation>
    <scope>NUCLEOTIDE SEQUENCE</scope>
</reference>
<dbReference type="EMBL" id="LR721784">
    <property type="protein sequence ID" value="VVW52629.1"/>
    <property type="molecule type" value="Genomic_DNA"/>
</dbReference>
<organism evidence="1">
    <name type="scientific">Nymphaea colorata</name>
    <name type="common">pocket water lily</name>
    <dbReference type="NCBI Taxonomy" id="210225"/>
    <lineage>
        <taxon>Eukaryota</taxon>
        <taxon>Viridiplantae</taxon>
        <taxon>Streptophyta</taxon>
        <taxon>Embryophyta</taxon>
        <taxon>Tracheophyta</taxon>
        <taxon>Spermatophyta</taxon>
        <taxon>Magnoliopsida</taxon>
        <taxon>Nymphaeales</taxon>
        <taxon>Nymphaeaceae</taxon>
        <taxon>Nymphaea</taxon>
    </lineage>
</organism>
<name>A0A5K1EQU0_9MAGN</name>
<accession>A0A5K1EQU0</accession>
<evidence type="ECO:0000313" key="1">
    <source>
        <dbReference type="EMBL" id="VVW52629.1"/>
    </source>
</evidence>